<accession>A0A343LE73</accession>
<evidence type="ECO:0000313" key="1">
    <source>
        <dbReference type="EMBL" id="ATN94983.1"/>
    </source>
</evidence>
<dbReference type="RefSeq" id="YP_009835403.1">
    <property type="nucleotide sequence ID" value="NC_048678.1"/>
</dbReference>
<reference evidence="1 2" key="1">
    <citation type="journal article" date="2018" name="Sci. Rep.">
        <title>Characterization of LE3 and LE4, the only lytic phages known to infect the spirochete Leptospira.</title>
        <authorList>
            <person name="Schiettekatte O."/>
            <person name="Vincent A.T."/>
            <person name="Malosse C."/>
            <person name="Lechat P."/>
            <person name="Chamot-Rooke J."/>
            <person name="Veyrier F.J."/>
            <person name="Picardeau M."/>
            <person name="Bourhy P."/>
        </authorList>
    </citation>
    <scope>NUCLEOTIDE SEQUENCE [LARGE SCALE GENOMIC DNA]</scope>
</reference>
<dbReference type="GeneID" id="55605475"/>
<keyword evidence="2" id="KW-1185">Reference proteome</keyword>
<dbReference type="EMBL" id="MF974396">
    <property type="protein sequence ID" value="ATN94983.1"/>
    <property type="molecule type" value="Genomic_DNA"/>
</dbReference>
<protein>
    <submittedName>
        <fullName evidence="1">Uncharacterized protein</fullName>
    </submittedName>
</protein>
<evidence type="ECO:0000313" key="2">
    <source>
        <dbReference type="Proteomes" id="UP000259602"/>
    </source>
</evidence>
<dbReference type="Proteomes" id="UP000259602">
    <property type="component" value="Segment"/>
</dbReference>
<dbReference type="KEGG" id="vg:55605475"/>
<proteinExistence type="predicted"/>
<name>A0A343LE73_9CAUD</name>
<organism evidence="1 2">
    <name type="scientific">Leptospira phage LE3</name>
    <dbReference type="NCBI Taxonomy" id="2041382"/>
    <lineage>
        <taxon>Viruses</taxon>
        <taxon>Duplodnaviria</taxon>
        <taxon>Heunggongvirae</taxon>
        <taxon>Uroviricota</taxon>
        <taxon>Caudoviricetes</taxon>
        <taxon>Nylescharonvirus</taxon>
        <taxon>Nylescharonvirus LE3</taxon>
    </lineage>
</organism>
<sequence>MELGQIQNLIGRLEKIQKDIQGVKKEFYEEKIKQETNLFLKDLDTIGDPFPNLRQIMNFGVIEAYVTQEDTNKILFKITEAVKKDLKLHADKTRK</sequence>